<comment type="caution">
    <text evidence="1">The sequence shown here is derived from an EMBL/GenBank/DDBJ whole genome shotgun (WGS) entry which is preliminary data.</text>
</comment>
<protein>
    <recommendedName>
        <fullName evidence="3">Secreted protein</fullName>
    </recommendedName>
</protein>
<sequence length="112" mass="12062">MNPTPASVVPHFMRLAMQLASAPSAKFASSVHSSRTPAFSASAWISLTSFSVLCSSPSRFCLVQDAVAVRGMRNCYQPLPARNYEWVCSRQESGLRPYLGSVSLDPSSGCTT</sequence>
<name>A0ABR4FKA1_9EURO</name>
<organism evidence="1 2">
    <name type="scientific">Aspergillus keveii</name>
    <dbReference type="NCBI Taxonomy" id="714993"/>
    <lineage>
        <taxon>Eukaryota</taxon>
        <taxon>Fungi</taxon>
        <taxon>Dikarya</taxon>
        <taxon>Ascomycota</taxon>
        <taxon>Pezizomycotina</taxon>
        <taxon>Eurotiomycetes</taxon>
        <taxon>Eurotiomycetidae</taxon>
        <taxon>Eurotiales</taxon>
        <taxon>Aspergillaceae</taxon>
        <taxon>Aspergillus</taxon>
        <taxon>Aspergillus subgen. Nidulantes</taxon>
    </lineage>
</organism>
<gene>
    <name evidence="1" type="ORF">BJX66DRAFT_116533</name>
</gene>
<evidence type="ECO:0008006" key="3">
    <source>
        <dbReference type="Google" id="ProtNLM"/>
    </source>
</evidence>
<evidence type="ECO:0000313" key="2">
    <source>
        <dbReference type="Proteomes" id="UP001610563"/>
    </source>
</evidence>
<dbReference type="EMBL" id="JBFTWV010000218">
    <property type="protein sequence ID" value="KAL2783681.1"/>
    <property type="molecule type" value="Genomic_DNA"/>
</dbReference>
<reference evidence="1 2" key="1">
    <citation type="submission" date="2024-07" db="EMBL/GenBank/DDBJ databases">
        <title>Section-level genome sequencing and comparative genomics of Aspergillus sections Usti and Cavernicolus.</title>
        <authorList>
            <consortium name="Lawrence Berkeley National Laboratory"/>
            <person name="Nybo J.L."/>
            <person name="Vesth T.C."/>
            <person name="Theobald S."/>
            <person name="Frisvad J.C."/>
            <person name="Larsen T.O."/>
            <person name="Kjaerboelling I."/>
            <person name="Rothschild-Mancinelli K."/>
            <person name="Lyhne E.K."/>
            <person name="Kogle M.E."/>
            <person name="Barry K."/>
            <person name="Clum A."/>
            <person name="Na H."/>
            <person name="Ledsgaard L."/>
            <person name="Lin J."/>
            <person name="Lipzen A."/>
            <person name="Kuo A."/>
            <person name="Riley R."/>
            <person name="Mondo S."/>
            <person name="Labutti K."/>
            <person name="Haridas S."/>
            <person name="Pangalinan J."/>
            <person name="Salamov A.A."/>
            <person name="Simmons B.A."/>
            <person name="Magnuson J.K."/>
            <person name="Chen J."/>
            <person name="Drula E."/>
            <person name="Henrissat B."/>
            <person name="Wiebenga A."/>
            <person name="Lubbers R.J."/>
            <person name="Gomes A.C."/>
            <person name="Makela M.R."/>
            <person name="Stajich J."/>
            <person name="Grigoriev I.V."/>
            <person name="Mortensen U.H."/>
            <person name="De Vries R.P."/>
            <person name="Baker S.E."/>
            <person name="Andersen M.R."/>
        </authorList>
    </citation>
    <scope>NUCLEOTIDE SEQUENCE [LARGE SCALE GENOMIC DNA]</scope>
    <source>
        <strain evidence="1 2">CBS 209.92</strain>
    </source>
</reference>
<evidence type="ECO:0000313" key="1">
    <source>
        <dbReference type="EMBL" id="KAL2783681.1"/>
    </source>
</evidence>
<accession>A0ABR4FKA1</accession>
<keyword evidence="2" id="KW-1185">Reference proteome</keyword>
<dbReference type="Proteomes" id="UP001610563">
    <property type="component" value="Unassembled WGS sequence"/>
</dbReference>
<proteinExistence type="predicted"/>